<dbReference type="GO" id="GO:0005740">
    <property type="term" value="C:mitochondrial envelope"/>
    <property type="evidence" value="ECO:0007669"/>
    <property type="project" value="TreeGrafter"/>
</dbReference>
<dbReference type="EC" id="2.5.1.15" evidence="2"/>
<dbReference type="SUPFAM" id="SSF51717">
    <property type="entry name" value="Dihydropteroate synthetase-like"/>
    <property type="match status" value="1"/>
</dbReference>
<accession>A0A3B0WYW1</accession>
<dbReference type="InterPro" id="IPR045031">
    <property type="entry name" value="DHP_synth-like"/>
</dbReference>
<dbReference type="AlphaFoldDB" id="A0A3B0WYW1"/>
<sequence>MNRFLRLVSTNRSLIMGVLNTTPDSFFDGGQFNSVERALAQALAMEQAGADIIDVG</sequence>
<organism evidence="2">
    <name type="scientific">hydrothermal vent metagenome</name>
    <dbReference type="NCBI Taxonomy" id="652676"/>
    <lineage>
        <taxon>unclassified sequences</taxon>
        <taxon>metagenomes</taxon>
        <taxon>ecological metagenomes</taxon>
    </lineage>
</organism>
<feature type="non-terminal residue" evidence="2">
    <location>
        <position position="56"/>
    </location>
</feature>
<dbReference type="GO" id="GO:0004156">
    <property type="term" value="F:dihydropteroate synthase activity"/>
    <property type="evidence" value="ECO:0007669"/>
    <property type="project" value="UniProtKB-EC"/>
</dbReference>
<reference evidence="2" key="1">
    <citation type="submission" date="2018-06" db="EMBL/GenBank/DDBJ databases">
        <authorList>
            <person name="Zhirakovskaya E."/>
        </authorList>
    </citation>
    <scope>NUCLEOTIDE SEQUENCE</scope>
</reference>
<dbReference type="PROSITE" id="PS50972">
    <property type="entry name" value="PTERIN_BINDING"/>
    <property type="match status" value="1"/>
</dbReference>
<evidence type="ECO:0000313" key="2">
    <source>
        <dbReference type="EMBL" id="VAW57463.1"/>
    </source>
</evidence>
<dbReference type="InterPro" id="IPR011005">
    <property type="entry name" value="Dihydropteroate_synth-like_sf"/>
</dbReference>
<dbReference type="InterPro" id="IPR000489">
    <property type="entry name" value="Pterin-binding_dom"/>
</dbReference>
<evidence type="ECO:0000259" key="1">
    <source>
        <dbReference type="PROSITE" id="PS50972"/>
    </source>
</evidence>
<dbReference type="PANTHER" id="PTHR20941">
    <property type="entry name" value="FOLATE SYNTHESIS PROTEINS"/>
    <property type="match status" value="1"/>
</dbReference>
<name>A0A3B0WYW1_9ZZZZ</name>
<dbReference type="Pfam" id="PF00809">
    <property type="entry name" value="Pterin_bind"/>
    <property type="match status" value="1"/>
</dbReference>
<dbReference type="EMBL" id="UOFF01000399">
    <property type="protein sequence ID" value="VAW57463.1"/>
    <property type="molecule type" value="Genomic_DNA"/>
</dbReference>
<gene>
    <name evidence="2" type="ORF">MNBD_GAMMA07-782</name>
</gene>
<dbReference type="Gene3D" id="3.20.20.20">
    <property type="entry name" value="Dihydropteroate synthase-like"/>
    <property type="match status" value="1"/>
</dbReference>
<proteinExistence type="predicted"/>
<keyword evidence="2" id="KW-0808">Transferase</keyword>
<dbReference type="PANTHER" id="PTHR20941:SF1">
    <property type="entry name" value="FOLIC ACID SYNTHESIS PROTEIN FOL1"/>
    <property type="match status" value="1"/>
</dbReference>
<feature type="domain" description="Pterin-binding" evidence="1">
    <location>
        <begin position="13"/>
        <end position="56"/>
    </location>
</feature>
<dbReference type="GO" id="GO:0046654">
    <property type="term" value="P:tetrahydrofolate biosynthetic process"/>
    <property type="evidence" value="ECO:0007669"/>
    <property type="project" value="TreeGrafter"/>
</dbReference>
<protein>
    <submittedName>
        <fullName evidence="2">Dihydropteroate synthase</fullName>
        <ecNumber evidence="2">2.5.1.15</ecNumber>
    </submittedName>
</protein>
<dbReference type="PROSITE" id="PS00792">
    <property type="entry name" value="DHPS_1"/>
    <property type="match status" value="1"/>
</dbReference>